<dbReference type="PROSITE" id="PS01095">
    <property type="entry name" value="GH18_1"/>
    <property type="match status" value="1"/>
</dbReference>
<evidence type="ECO:0000259" key="6">
    <source>
        <dbReference type="PROSITE" id="PS51910"/>
    </source>
</evidence>
<evidence type="ECO:0000256" key="3">
    <source>
        <dbReference type="RuleBase" id="RU000489"/>
    </source>
</evidence>
<proteinExistence type="inferred from homology"/>
<dbReference type="Gene3D" id="1.10.101.10">
    <property type="entry name" value="PGBD-like superfamily/PGBD"/>
    <property type="match status" value="1"/>
</dbReference>
<evidence type="ECO:0000313" key="8">
    <source>
        <dbReference type="Proteomes" id="UP000176997"/>
    </source>
</evidence>
<dbReference type="GO" id="GO:0008061">
    <property type="term" value="F:chitin binding"/>
    <property type="evidence" value="ECO:0007669"/>
    <property type="project" value="InterPro"/>
</dbReference>
<dbReference type="InterPro" id="IPR001579">
    <property type="entry name" value="Glyco_hydro_18_chit_AS"/>
</dbReference>
<name>A0A1G2S578_9BACT</name>
<dbReference type="InterPro" id="IPR002477">
    <property type="entry name" value="Peptidoglycan-bd-like"/>
</dbReference>
<comment type="caution">
    <text evidence="7">The sequence shown here is derived from an EMBL/GenBank/DDBJ whole genome shotgun (WGS) entry which is preliminary data.</text>
</comment>
<dbReference type="SMART" id="SM00636">
    <property type="entry name" value="Glyco_18"/>
    <property type="match status" value="1"/>
</dbReference>
<evidence type="ECO:0000256" key="4">
    <source>
        <dbReference type="RuleBase" id="RU004453"/>
    </source>
</evidence>
<dbReference type="InterPro" id="IPR029070">
    <property type="entry name" value="Chitinase_insertion_sf"/>
</dbReference>
<dbReference type="InterPro" id="IPR036365">
    <property type="entry name" value="PGBD-like_sf"/>
</dbReference>
<evidence type="ECO:0000256" key="5">
    <source>
        <dbReference type="SAM" id="SignalP"/>
    </source>
</evidence>
<dbReference type="Pfam" id="PF01471">
    <property type="entry name" value="PG_binding_1"/>
    <property type="match status" value="1"/>
</dbReference>
<dbReference type="Gene3D" id="3.20.20.80">
    <property type="entry name" value="Glycosidases"/>
    <property type="match status" value="1"/>
</dbReference>
<dbReference type="GO" id="GO:0004553">
    <property type="term" value="F:hydrolase activity, hydrolyzing O-glycosyl compounds"/>
    <property type="evidence" value="ECO:0007669"/>
    <property type="project" value="InterPro"/>
</dbReference>
<protein>
    <recommendedName>
        <fullName evidence="6">GH18 domain-containing protein</fullName>
    </recommendedName>
</protein>
<keyword evidence="1 3" id="KW-0378">Hydrolase</keyword>
<dbReference type="SUPFAM" id="SSF47090">
    <property type="entry name" value="PGBD-like"/>
    <property type="match status" value="1"/>
</dbReference>
<dbReference type="InterPro" id="IPR017853">
    <property type="entry name" value="GH"/>
</dbReference>
<dbReference type="PANTHER" id="PTHR46066:SF2">
    <property type="entry name" value="CHITINASE DOMAIN-CONTAINING PROTEIN 1"/>
    <property type="match status" value="1"/>
</dbReference>
<sequence length="492" mass="52736">MKRTLIITLPFLFSVLFLAPMATFAAARSLSLGSSGSDVVTLQTTLIAKGYLAAGKNTGYFGPLTQAAVQKFQCAKKIICAGAAVDGYGIYGPKTQAALQIASATTQPATIAGGSLTARATGAFEVSGWAPYWRAASSTKDILPHLSQLTSVMPFGYSVTTSGKLADTAHIGEEPWTSFIAAAKQNKVKVIPSVMWGNGAAIHSVLSDTTKRIALEDEIANTVKQNGFDGIDIDFEAKQAQTINYFSTFLKGLYQRMGDKLVYCTVEVRMPLEDRFSPGATIPADATDYANDYAEMNKYCDRVEIMAYDQGTIDVRLNAARSAPYAPVADPGWVENIVNLAAQSISRNKIIIGIPTYGYEYTVTPLAGAGFQYKVLWAFNPNYATQIAAQLGITPHRTSANEMGFIYDPKVLAAVAPSGENSTQTQQATASTTVVQNLGSQVDTTQPFNYMTWSDAQAIKDKVDLAKRLGVRGVAIFSMGGGEDQGMWGVLK</sequence>
<dbReference type="PANTHER" id="PTHR46066">
    <property type="entry name" value="CHITINASE DOMAIN-CONTAINING PROTEIN 1 FAMILY MEMBER"/>
    <property type="match status" value="1"/>
</dbReference>
<keyword evidence="2 3" id="KW-0326">Glycosidase</keyword>
<reference evidence="7 8" key="1">
    <citation type="journal article" date="2016" name="Nat. Commun.">
        <title>Thousands of microbial genomes shed light on interconnected biogeochemical processes in an aquifer system.</title>
        <authorList>
            <person name="Anantharaman K."/>
            <person name="Brown C.T."/>
            <person name="Hug L.A."/>
            <person name="Sharon I."/>
            <person name="Castelle C.J."/>
            <person name="Probst A.J."/>
            <person name="Thomas B.C."/>
            <person name="Singh A."/>
            <person name="Wilkins M.J."/>
            <person name="Karaoz U."/>
            <person name="Brodie E.L."/>
            <person name="Williams K.H."/>
            <person name="Hubbard S.S."/>
            <person name="Banfield J.F."/>
        </authorList>
    </citation>
    <scope>NUCLEOTIDE SEQUENCE [LARGE SCALE GENOMIC DNA]</scope>
</reference>
<dbReference type="Pfam" id="PF00704">
    <property type="entry name" value="Glyco_hydro_18"/>
    <property type="match status" value="1"/>
</dbReference>
<accession>A0A1G2S578</accession>
<gene>
    <name evidence="7" type="ORF">A2675_02460</name>
</gene>
<keyword evidence="5" id="KW-0732">Signal</keyword>
<dbReference type="InterPro" id="IPR001223">
    <property type="entry name" value="Glyco_hydro18_cat"/>
</dbReference>
<dbReference type="Proteomes" id="UP000176997">
    <property type="component" value="Unassembled WGS sequence"/>
</dbReference>
<dbReference type="Gene3D" id="3.10.50.10">
    <property type="match status" value="1"/>
</dbReference>
<dbReference type="PROSITE" id="PS51910">
    <property type="entry name" value="GH18_2"/>
    <property type="match status" value="1"/>
</dbReference>
<dbReference type="InterPro" id="IPR011583">
    <property type="entry name" value="Chitinase_II/V-like_cat"/>
</dbReference>
<evidence type="ECO:0000256" key="2">
    <source>
        <dbReference type="ARBA" id="ARBA00023295"/>
    </source>
</evidence>
<dbReference type="SUPFAM" id="SSF51445">
    <property type="entry name" value="(Trans)glycosidases"/>
    <property type="match status" value="1"/>
</dbReference>
<feature type="signal peptide" evidence="5">
    <location>
        <begin position="1"/>
        <end position="25"/>
    </location>
</feature>
<feature type="chain" id="PRO_5009584355" description="GH18 domain-containing protein" evidence="5">
    <location>
        <begin position="26"/>
        <end position="492"/>
    </location>
</feature>
<feature type="domain" description="GH18" evidence="6">
    <location>
        <begin position="124"/>
        <end position="492"/>
    </location>
</feature>
<comment type="similarity">
    <text evidence="4">Belongs to the glycosyl hydrolase 18 family.</text>
</comment>
<dbReference type="InterPro" id="IPR036366">
    <property type="entry name" value="PGBDSf"/>
</dbReference>
<dbReference type="EMBL" id="MHUS01000031">
    <property type="protein sequence ID" value="OHA80254.1"/>
    <property type="molecule type" value="Genomic_DNA"/>
</dbReference>
<dbReference type="AlphaFoldDB" id="A0A1G2S578"/>
<organism evidence="7 8">
    <name type="scientific">Candidatus Yonathbacteria bacterium RIFCSPHIGHO2_01_FULL_51_10</name>
    <dbReference type="NCBI Taxonomy" id="1802723"/>
    <lineage>
        <taxon>Bacteria</taxon>
        <taxon>Candidatus Yonathiibacteriota</taxon>
    </lineage>
</organism>
<dbReference type="GO" id="GO:0005975">
    <property type="term" value="P:carbohydrate metabolic process"/>
    <property type="evidence" value="ECO:0007669"/>
    <property type="project" value="InterPro"/>
</dbReference>
<evidence type="ECO:0000256" key="1">
    <source>
        <dbReference type="ARBA" id="ARBA00022801"/>
    </source>
</evidence>
<evidence type="ECO:0000313" key="7">
    <source>
        <dbReference type="EMBL" id="OHA80254.1"/>
    </source>
</evidence>
<dbReference type="STRING" id="1802723.A2675_02460"/>